<evidence type="ECO:0000256" key="10">
    <source>
        <dbReference type="HAMAP-Rule" id="MF_00442"/>
    </source>
</evidence>
<evidence type="ECO:0000256" key="6">
    <source>
        <dbReference type="ARBA" id="ARBA00023125"/>
    </source>
</evidence>
<dbReference type="PANTHER" id="PTHR47961">
    <property type="entry name" value="DNA POLYMERASE THETA, PUTATIVE (AFU_ORTHOLOGUE AFUA_1G05260)-RELATED"/>
    <property type="match status" value="1"/>
</dbReference>
<comment type="function">
    <text evidence="10">DNA-dependent ATPase and 3'-5' DNA helicase that may be involved in repair of stalled replication forks.</text>
</comment>
<keyword evidence="3 10" id="KW-0378">Hydrolase</keyword>
<protein>
    <recommendedName>
        <fullName evidence="10">ATP-dependent DNA helicase Hel308</fullName>
        <ecNumber evidence="10">5.6.2.4</ecNumber>
    </recommendedName>
    <alternativeName>
        <fullName evidence="10">DNA 3'-5' helicase Hel308</fullName>
    </alternativeName>
</protein>
<sequence>MNIDELPLAANIINFLKLQGYTKLYPPQEDAIKAGVLDSKSVLVSVPTASGKTLIAMLAAISHLSKNKSKVIYLTPLRALASEKFEEFKKLEKINGSKIKVAISTGDSNSTDNKLDDADIIILTNETMDAMMTFQKSWIYEIGLVVSDEIHLIGDSGRGPTLEMILTRLKTGYVGKKPQIVALSATISNSSLLAEWLDCKLVESEWRPVPLSEAVYSNHTITNQDRVESEGNLDKKRETRHSKPAIGLGLDIVENGAQSLIFTMTRASSVATATEAGKFVAEKLKKDELEKLIKISKTILPRETEDQTKIVKKLADAVKNGTAFHHAGLDQRCRTIVETEFKNGNIKLLTATPTLAAGVNLPARRVIISSVFRFGPNGNAPISILEYKQMCGRAGRPQYDDEGESIIVAKGSPNQYLEHYVDGIPESLESQILEESSLRIHLLGLIATSSTFSAISEEKINEFFSQTFGGLSDGKLEGKISERLRELKIYDMITDEGGFKPTKFGQKVFWLRIDPKTAFDITAHLEDYVKGNKHTFGFLHMITNLPEFYPQFGVTEKLEEKMEEIHDNFKHEKLYAEQKLDHDWTKSLLILHYWIDGMTYSTMSEEFNAEPGDIFQIRQNTERLAYIIREIARFWKNQVLADELDTLRQRIRHGVPEKYLDLVKIKNVGRVRAKILYKYNFHDRVDLKKVTLEKLAAIDKIGMTIAKSIKLQIEKVG</sequence>
<dbReference type="InterPro" id="IPR027417">
    <property type="entry name" value="P-loop_NTPase"/>
</dbReference>
<dbReference type="Pfam" id="PF00270">
    <property type="entry name" value="DEAD"/>
    <property type="match status" value="1"/>
</dbReference>
<dbReference type="Pfam" id="PF00271">
    <property type="entry name" value="Helicase_C"/>
    <property type="match status" value="1"/>
</dbReference>
<dbReference type="Gene3D" id="1.10.3380.30">
    <property type="match status" value="1"/>
</dbReference>
<dbReference type="InterPro" id="IPR001650">
    <property type="entry name" value="Helicase_C-like"/>
</dbReference>
<dbReference type="GO" id="GO:0005524">
    <property type="term" value="F:ATP binding"/>
    <property type="evidence" value="ECO:0007669"/>
    <property type="project" value="UniProtKB-UniRule"/>
</dbReference>
<dbReference type="EC" id="5.6.2.4" evidence="10"/>
<keyword evidence="4 10" id="KW-0347">Helicase</keyword>
<feature type="domain" description="Helicase ATP-binding" evidence="11">
    <location>
        <begin position="33"/>
        <end position="205"/>
    </location>
</feature>
<keyword evidence="5 10" id="KW-0067">ATP-binding</keyword>
<dbReference type="PROSITE" id="PS51194">
    <property type="entry name" value="HELICASE_CTER"/>
    <property type="match status" value="1"/>
</dbReference>
<keyword evidence="2 10" id="KW-0227">DNA damage</keyword>
<evidence type="ECO:0000256" key="1">
    <source>
        <dbReference type="ARBA" id="ARBA00022741"/>
    </source>
</evidence>
<dbReference type="PANTHER" id="PTHR47961:SF10">
    <property type="entry name" value="ATP-DEPENDENT DNA HELICASE HEL308"/>
    <property type="match status" value="1"/>
</dbReference>
<keyword evidence="8 10" id="KW-0413">Isomerase</keyword>
<dbReference type="SUPFAM" id="SSF158702">
    <property type="entry name" value="Sec63 N-terminal domain-like"/>
    <property type="match status" value="1"/>
</dbReference>
<name>A0A075FNP5_9ARCH</name>
<dbReference type="InterPro" id="IPR050474">
    <property type="entry name" value="Hel308_SKI2-like"/>
</dbReference>
<evidence type="ECO:0000256" key="4">
    <source>
        <dbReference type="ARBA" id="ARBA00022806"/>
    </source>
</evidence>
<evidence type="ECO:0000256" key="8">
    <source>
        <dbReference type="ARBA" id="ARBA00023235"/>
    </source>
</evidence>
<dbReference type="HAMAP" id="MF_00442">
    <property type="entry name" value="Helicase_Hel308"/>
    <property type="match status" value="1"/>
</dbReference>
<feature type="binding site" evidence="10">
    <location>
        <position position="28"/>
    </location>
    <ligand>
        <name>ATP</name>
        <dbReference type="ChEBI" id="CHEBI:30616"/>
    </ligand>
</feature>
<gene>
    <name evidence="13" type="primary">helS</name>
    <name evidence="10" type="synonym">hel308</name>
</gene>
<evidence type="ECO:0000256" key="3">
    <source>
        <dbReference type="ARBA" id="ARBA00022801"/>
    </source>
</evidence>
<keyword evidence="7 10" id="KW-0234">DNA repair</keyword>
<comment type="subunit">
    <text evidence="10">Monomer.</text>
</comment>
<dbReference type="GO" id="GO:0006281">
    <property type="term" value="P:DNA repair"/>
    <property type="evidence" value="ECO:0007669"/>
    <property type="project" value="UniProtKB-UniRule"/>
</dbReference>
<evidence type="ECO:0000259" key="11">
    <source>
        <dbReference type="PROSITE" id="PS51192"/>
    </source>
</evidence>
<proteinExistence type="inferred from homology"/>
<dbReference type="SMART" id="SM00490">
    <property type="entry name" value="HELICc"/>
    <property type="match status" value="1"/>
</dbReference>
<keyword evidence="1 10" id="KW-0547">Nucleotide-binding</keyword>
<reference evidence="13" key="1">
    <citation type="journal article" date="2014" name="Genome Biol. Evol.">
        <title>Pangenome evidence for extensive interdomain horizontal transfer affecting lineage core and shell genes in uncultured planktonic thaumarchaeota and euryarchaeota.</title>
        <authorList>
            <person name="Deschamps P."/>
            <person name="Zivanovic Y."/>
            <person name="Moreira D."/>
            <person name="Rodriguez-Valera F."/>
            <person name="Lopez-Garcia P."/>
        </authorList>
    </citation>
    <scope>NUCLEOTIDE SEQUENCE</scope>
</reference>
<feature type="domain" description="Helicase C-terminal" evidence="12">
    <location>
        <begin position="288"/>
        <end position="444"/>
    </location>
</feature>
<dbReference type="PROSITE" id="PS51192">
    <property type="entry name" value="HELICASE_ATP_BIND_1"/>
    <property type="match status" value="1"/>
</dbReference>
<comment type="catalytic activity">
    <reaction evidence="9 10">
        <text>Couples ATP hydrolysis with the unwinding of duplex DNA by translocating in the 3'-5' direction.</text>
        <dbReference type="EC" id="5.6.2.4"/>
    </reaction>
</comment>
<dbReference type="InterPro" id="IPR048772">
    <property type="entry name" value="Hel308-like_dom4"/>
</dbReference>
<evidence type="ECO:0000256" key="2">
    <source>
        <dbReference type="ARBA" id="ARBA00022763"/>
    </source>
</evidence>
<dbReference type="GO" id="GO:0016887">
    <property type="term" value="F:ATP hydrolysis activity"/>
    <property type="evidence" value="ECO:0007669"/>
    <property type="project" value="RHEA"/>
</dbReference>
<dbReference type="InterPro" id="IPR036390">
    <property type="entry name" value="WH_DNA-bd_sf"/>
</dbReference>
<dbReference type="SUPFAM" id="SSF52540">
    <property type="entry name" value="P-loop containing nucleoside triphosphate hydrolases"/>
    <property type="match status" value="2"/>
</dbReference>
<dbReference type="SMART" id="SM00487">
    <property type="entry name" value="DEXDc"/>
    <property type="match status" value="1"/>
</dbReference>
<dbReference type="InterPro" id="IPR011545">
    <property type="entry name" value="DEAD/DEAH_box_helicase_dom"/>
</dbReference>
<dbReference type="SUPFAM" id="SSF46785">
    <property type="entry name" value="Winged helix' DNA-binding domain"/>
    <property type="match status" value="1"/>
</dbReference>
<evidence type="ECO:0000256" key="5">
    <source>
        <dbReference type="ARBA" id="ARBA00022840"/>
    </source>
</evidence>
<dbReference type="InterPro" id="IPR014001">
    <property type="entry name" value="Helicase_ATP-bd"/>
</dbReference>
<comment type="similarity">
    <text evidence="10">Belongs to the helicase family. Hel308 subfamily.</text>
</comment>
<dbReference type="Gene3D" id="1.10.150.20">
    <property type="entry name" value="5' to 3' exonuclease, C-terminal subdomain"/>
    <property type="match status" value="1"/>
</dbReference>
<evidence type="ECO:0000256" key="9">
    <source>
        <dbReference type="ARBA" id="ARBA00034617"/>
    </source>
</evidence>
<comment type="catalytic activity">
    <reaction evidence="10">
        <text>ATP + H2O = ADP + phosphate + H(+)</text>
        <dbReference type="Rhea" id="RHEA:13065"/>
        <dbReference type="ChEBI" id="CHEBI:15377"/>
        <dbReference type="ChEBI" id="CHEBI:15378"/>
        <dbReference type="ChEBI" id="CHEBI:30616"/>
        <dbReference type="ChEBI" id="CHEBI:43474"/>
        <dbReference type="ChEBI" id="CHEBI:456216"/>
        <dbReference type="EC" id="5.6.2.4"/>
    </reaction>
</comment>
<accession>A0A075FNP5</accession>
<dbReference type="AlphaFoldDB" id="A0A075FNP5"/>
<evidence type="ECO:0000256" key="7">
    <source>
        <dbReference type="ARBA" id="ARBA00023204"/>
    </source>
</evidence>
<dbReference type="Pfam" id="PF21280">
    <property type="entry name" value="Helicase_dom4_arc"/>
    <property type="match status" value="1"/>
</dbReference>
<keyword evidence="6 10" id="KW-0238">DNA-binding</keyword>
<dbReference type="GO" id="GO:0043138">
    <property type="term" value="F:3'-5' DNA helicase activity"/>
    <property type="evidence" value="ECO:0007669"/>
    <property type="project" value="UniProtKB-UniRule"/>
</dbReference>
<dbReference type="EMBL" id="KF900328">
    <property type="protein sequence ID" value="AIE91131.1"/>
    <property type="molecule type" value="Genomic_DNA"/>
</dbReference>
<evidence type="ECO:0000313" key="13">
    <source>
        <dbReference type="EMBL" id="AIE91131.1"/>
    </source>
</evidence>
<dbReference type="Gene3D" id="3.40.50.300">
    <property type="entry name" value="P-loop containing nucleotide triphosphate hydrolases"/>
    <property type="match status" value="2"/>
</dbReference>
<dbReference type="GO" id="GO:0003677">
    <property type="term" value="F:DNA binding"/>
    <property type="evidence" value="ECO:0007669"/>
    <property type="project" value="UniProtKB-UniRule"/>
</dbReference>
<dbReference type="InterPro" id="IPR022965">
    <property type="entry name" value="Helicase_Hel308"/>
</dbReference>
<organism evidence="13">
    <name type="scientific">uncultured marine thaumarchaeote AD1000_106_A06</name>
    <dbReference type="NCBI Taxonomy" id="1455888"/>
    <lineage>
        <taxon>Archaea</taxon>
        <taxon>Nitrososphaerota</taxon>
        <taxon>environmental samples</taxon>
    </lineage>
</organism>
<dbReference type="CDD" id="cd18795">
    <property type="entry name" value="SF2_C_Ski2"/>
    <property type="match status" value="1"/>
</dbReference>
<evidence type="ECO:0000259" key="12">
    <source>
        <dbReference type="PROSITE" id="PS51194"/>
    </source>
</evidence>